<organism evidence="1 2">
    <name type="scientific">Anaplasma phagocytophilum str. CRT53-1</name>
    <dbReference type="NCBI Taxonomy" id="1359157"/>
    <lineage>
        <taxon>Bacteria</taxon>
        <taxon>Pseudomonadati</taxon>
        <taxon>Pseudomonadota</taxon>
        <taxon>Alphaproteobacteria</taxon>
        <taxon>Rickettsiales</taxon>
        <taxon>Anaplasmataceae</taxon>
        <taxon>Anaplasma</taxon>
        <taxon>phagocytophilum group</taxon>
    </lineage>
</organism>
<accession>A0A0F3PVH3</accession>
<reference evidence="1 2" key="1">
    <citation type="submission" date="2015-01" db="EMBL/GenBank/DDBJ databases">
        <title>Genome Sequencing of Rickettsiales.</title>
        <authorList>
            <person name="Daugherty S.C."/>
            <person name="Su Q."/>
            <person name="Abolude K."/>
            <person name="Beier-Sexton M."/>
            <person name="Carlyon J.A."/>
            <person name="Carter R."/>
            <person name="Day N.P."/>
            <person name="Dumler S.J."/>
            <person name="Dyachenko V."/>
            <person name="Godinez A."/>
            <person name="Kurtti T.J."/>
            <person name="Lichay M."/>
            <person name="Mullins K.E."/>
            <person name="Ott S."/>
            <person name="Pappas-Brown V."/>
            <person name="Paris D.H."/>
            <person name="Patel P."/>
            <person name="Richards A.L."/>
            <person name="Sadzewicz L."/>
            <person name="Sears K."/>
            <person name="Seidman D."/>
            <person name="Sengamalay N."/>
            <person name="Stenos J."/>
            <person name="Tallon L.J."/>
            <person name="Vincent G."/>
            <person name="Fraser C.M."/>
            <person name="Munderloh U."/>
            <person name="Dunning-Hotopp J.C."/>
        </authorList>
    </citation>
    <scope>NUCLEOTIDE SEQUENCE [LARGE SCALE GENOMIC DNA]</scope>
    <source>
        <strain evidence="1 2">CRT53-1</strain>
    </source>
</reference>
<protein>
    <submittedName>
        <fullName evidence="1">Uncharacterized protein</fullName>
    </submittedName>
</protein>
<dbReference type="Proteomes" id="UP000033722">
    <property type="component" value="Unassembled WGS sequence"/>
</dbReference>
<dbReference type="PATRIC" id="fig|1359157.3.peg.920"/>
<comment type="caution">
    <text evidence="1">The sequence shown here is derived from an EMBL/GenBank/DDBJ whole genome shotgun (WGS) entry which is preliminary data.</text>
</comment>
<dbReference type="EMBL" id="LAOD01000024">
    <property type="protein sequence ID" value="KJV84017.1"/>
    <property type="molecule type" value="Genomic_DNA"/>
</dbReference>
<name>A0A0F3PVH3_ANAPH</name>
<gene>
    <name evidence="1" type="ORF">APHCRT_1094</name>
</gene>
<sequence length="38" mass="4617">MHRVSAVGVVRYSNLRFWCYYQALSLCQDKLFRMSFQI</sequence>
<evidence type="ECO:0000313" key="1">
    <source>
        <dbReference type="EMBL" id="KJV84017.1"/>
    </source>
</evidence>
<proteinExistence type="predicted"/>
<dbReference type="AlphaFoldDB" id="A0A0F3PVH3"/>
<evidence type="ECO:0000313" key="2">
    <source>
        <dbReference type="Proteomes" id="UP000033722"/>
    </source>
</evidence>